<proteinExistence type="predicted"/>
<dbReference type="EMBL" id="QGNW01001563">
    <property type="protein sequence ID" value="RVW36744.1"/>
    <property type="molecule type" value="Genomic_DNA"/>
</dbReference>
<evidence type="ECO:0000313" key="3">
    <source>
        <dbReference type="Proteomes" id="UP000288805"/>
    </source>
</evidence>
<feature type="compositionally biased region" description="Polar residues" evidence="1">
    <location>
        <begin position="27"/>
        <end position="54"/>
    </location>
</feature>
<comment type="caution">
    <text evidence="2">The sequence shown here is derived from an EMBL/GenBank/DDBJ whole genome shotgun (WGS) entry which is preliminary data.</text>
</comment>
<evidence type="ECO:0000256" key="1">
    <source>
        <dbReference type="SAM" id="MobiDB-lite"/>
    </source>
</evidence>
<reference evidence="2 3" key="1">
    <citation type="journal article" date="2018" name="PLoS Genet.">
        <title>Population sequencing reveals clonal diversity and ancestral inbreeding in the grapevine cultivar Chardonnay.</title>
        <authorList>
            <person name="Roach M.J."/>
            <person name="Johnson D.L."/>
            <person name="Bohlmann J."/>
            <person name="van Vuuren H.J."/>
            <person name="Jones S.J."/>
            <person name="Pretorius I.S."/>
            <person name="Schmidt S.A."/>
            <person name="Borneman A.R."/>
        </authorList>
    </citation>
    <scope>NUCLEOTIDE SEQUENCE [LARGE SCALE GENOMIC DNA]</scope>
    <source>
        <strain evidence="3">cv. Chardonnay</strain>
        <tissue evidence="2">Leaf</tissue>
    </source>
</reference>
<dbReference type="AlphaFoldDB" id="A0A438DMT1"/>
<organism evidence="2 3">
    <name type="scientific">Vitis vinifera</name>
    <name type="common">Grape</name>
    <dbReference type="NCBI Taxonomy" id="29760"/>
    <lineage>
        <taxon>Eukaryota</taxon>
        <taxon>Viridiplantae</taxon>
        <taxon>Streptophyta</taxon>
        <taxon>Embryophyta</taxon>
        <taxon>Tracheophyta</taxon>
        <taxon>Spermatophyta</taxon>
        <taxon>Magnoliopsida</taxon>
        <taxon>eudicotyledons</taxon>
        <taxon>Gunneridae</taxon>
        <taxon>Pentapetalae</taxon>
        <taxon>rosids</taxon>
        <taxon>Vitales</taxon>
        <taxon>Vitaceae</taxon>
        <taxon>Viteae</taxon>
        <taxon>Vitis</taxon>
    </lineage>
</organism>
<sequence>MKQDASGRIVKLGTSLSEGSTLAVVKPNTNQHNNGVATGETNGQNETCRPQNNKDGGGQEQTIKSEDSSNEEASNSKGSDDGGLSEEEIERLRSFLTSLEKLSASCSYARSDKDSNSYALSASKDLFSDFWVIDSGSTDHMTNSFHQFASCSPCLGNKKIIVADGTLPGVVGQELFP</sequence>
<gene>
    <name evidence="2" type="ORF">CK203_101575</name>
</gene>
<accession>A0A438DMT1</accession>
<protein>
    <submittedName>
        <fullName evidence="2">Uncharacterized protein</fullName>
    </submittedName>
</protein>
<dbReference type="Proteomes" id="UP000288805">
    <property type="component" value="Unassembled WGS sequence"/>
</dbReference>
<evidence type="ECO:0000313" key="2">
    <source>
        <dbReference type="EMBL" id="RVW36744.1"/>
    </source>
</evidence>
<name>A0A438DMT1_VITVI</name>
<feature type="region of interest" description="Disordered" evidence="1">
    <location>
        <begin position="1"/>
        <end position="87"/>
    </location>
</feature>